<gene>
    <name evidence="1" type="ORF">QAD02_016989</name>
</gene>
<dbReference type="Proteomes" id="UP001239111">
    <property type="component" value="Chromosome 2"/>
</dbReference>
<reference evidence="1" key="1">
    <citation type="submission" date="2023-04" db="EMBL/GenBank/DDBJ databases">
        <title>A chromosome-level genome assembly of the parasitoid wasp Eretmocerus hayati.</title>
        <authorList>
            <person name="Zhong Y."/>
            <person name="Liu S."/>
            <person name="Liu Y."/>
        </authorList>
    </citation>
    <scope>NUCLEOTIDE SEQUENCE</scope>
    <source>
        <strain evidence="1">ZJU_SS_LIU_2023</strain>
    </source>
</reference>
<evidence type="ECO:0000313" key="2">
    <source>
        <dbReference type="Proteomes" id="UP001239111"/>
    </source>
</evidence>
<dbReference type="EMBL" id="CM056742">
    <property type="protein sequence ID" value="KAJ8681202.1"/>
    <property type="molecule type" value="Genomic_DNA"/>
</dbReference>
<sequence length="250" mass="28216">MEAECDPISRVMGGCNERTTIYEWVWDTSFETPRLQLDNRNLEVKFHPGYSIGTAAIRGNKMMSKGRHHYWEVKMITPVYGTDVMVGVGTKKADLTSTTDSFCSLLGRDNESWGYSYRGYIQHSGQFKEYTACFKQGSIVGVHLDTWRGTLQFFLDRKPLGIAFTGLRGMELYPMVCSTAAKSRMKVTYSCSMPASLQMECLSILRPVQKAYLNTAFPGLKYLSQSIFAEILQKTNVRKLSETAITDVLA</sequence>
<keyword evidence="2" id="KW-1185">Reference proteome</keyword>
<evidence type="ECO:0000313" key="1">
    <source>
        <dbReference type="EMBL" id="KAJ8681202.1"/>
    </source>
</evidence>
<protein>
    <submittedName>
        <fullName evidence="1">Uncharacterized protein</fullName>
    </submittedName>
</protein>
<accession>A0ACC2PD07</accession>
<organism evidence="1 2">
    <name type="scientific">Eretmocerus hayati</name>
    <dbReference type="NCBI Taxonomy" id="131215"/>
    <lineage>
        <taxon>Eukaryota</taxon>
        <taxon>Metazoa</taxon>
        <taxon>Ecdysozoa</taxon>
        <taxon>Arthropoda</taxon>
        <taxon>Hexapoda</taxon>
        <taxon>Insecta</taxon>
        <taxon>Pterygota</taxon>
        <taxon>Neoptera</taxon>
        <taxon>Endopterygota</taxon>
        <taxon>Hymenoptera</taxon>
        <taxon>Apocrita</taxon>
        <taxon>Proctotrupomorpha</taxon>
        <taxon>Chalcidoidea</taxon>
        <taxon>Aphelinidae</taxon>
        <taxon>Aphelininae</taxon>
        <taxon>Eretmocerus</taxon>
    </lineage>
</organism>
<name>A0ACC2PD07_9HYME</name>
<comment type="caution">
    <text evidence="1">The sequence shown here is derived from an EMBL/GenBank/DDBJ whole genome shotgun (WGS) entry which is preliminary data.</text>
</comment>
<proteinExistence type="predicted"/>